<comment type="subcellular location">
    <subcellularLocation>
        <location evidence="1">Membrane</location>
        <topology evidence="1">Multi-pass membrane protein</topology>
    </subcellularLocation>
</comment>
<dbReference type="InterPro" id="IPR038377">
    <property type="entry name" value="Na/Glc_symporter_sf"/>
</dbReference>
<evidence type="ECO:0000313" key="8">
    <source>
        <dbReference type="EMBL" id="ATP55738.1"/>
    </source>
</evidence>
<keyword evidence="4 7" id="KW-1133">Transmembrane helix</keyword>
<evidence type="ECO:0000256" key="1">
    <source>
        <dbReference type="ARBA" id="ARBA00004141"/>
    </source>
</evidence>
<dbReference type="RefSeq" id="WP_099437683.1">
    <property type="nucleotide sequence ID" value="NZ_CP024091.1"/>
</dbReference>
<dbReference type="PANTHER" id="PTHR11819">
    <property type="entry name" value="SOLUTE CARRIER FAMILY 5"/>
    <property type="match status" value="1"/>
</dbReference>
<dbReference type="PROSITE" id="PS50283">
    <property type="entry name" value="NA_SOLUT_SYMP_3"/>
    <property type="match status" value="1"/>
</dbReference>
<feature type="transmembrane region" description="Helical" evidence="7">
    <location>
        <begin position="366"/>
        <end position="386"/>
    </location>
</feature>
<feature type="transmembrane region" description="Helical" evidence="7">
    <location>
        <begin position="147"/>
        <end position="171"/>
    </location>
</feature>
<dbReference type="GO" id="GO:0005886">
    <property type="term" value="C:plasma membrane"/>
    <property type="evidence" value="ECO:0007669"/>
    <property type="project" value="TreeGrafter"/>
</dbReference>
<dbReference type="GO" id="GO:0005412">
    <property type="term" value="F:D-glucose:sodium symporter activity"/>
    <property type="evidence" value="ECO:0007669"/>
    <property type="project" value="TreeGrafter"/>
</dbReference>
<dbReference type="AlphaFoldDB" id="A0A2D1U2B2"/>
<evidence type="ECO:0000256" key="2">
    <source>
        <dbReference type="ARBA" id="ARBA00006434"/>
    </source>
</evidence>
<evidence type="ECO:0000256" key="3">
    <source>
        <dbReference type="ARBA" id="ARBA00022692"/>
    </source>
</evidence>
<feature type="transmembrane region" description="Helical" evidence="7">
    <location>
        <begin position="269"/>
        <end position="295"/>
    </location>
</feature>
<feature type="transmembrane region" description="Helical" evidence="7">
    <location>
        <begin position="392"/>
        <end position="412"/>
    </location>
</feature>
<feature type="transmembrane region" description="Helical" evidence="7">
    <location>
        <begin position="183"/>
        <end position="201"/>
    </location>
</feature>
<evidence type="ECO:0000256" key="5">
    <source>
        <dbReference type="ARBA" id="ARBA00023136"/>
    </source>
</evidence>
<feature type="transmembrane region" description="Helical" evidence="7">
    <location>
        <begin position="82"/>
        <end position="100"/>
    </location>
</feature>
<evidence type="ECO:0000256" key="6">
    <source>
        <dbReference type="RuleBase" id="RU362091"/>
    </source>
</evidence>
<keyword evidence="5 7" id="KW-0472">Membrane</keyword>
<evidence type="ECO:0000256" key="7">
    <source>
        <dbReference type="SAM" id="Phobius"/>
    </source>
</evidence>
<feature type="transmembrane region" description="Helical" evidence="7">
    <location>
        <begin position="120"/>
        <end position="141"/>
    </location>
</feature>
<dbReference type="KEGG" id="pgs:CPT03_04280"/>
<dbReference type="EMBL" id="CP024091">
    <property type="protein sequence ID" value="ATP55738.1"/>
    <property type="molecule type" value="Genomic_DNA"/>
</dbReference>
<feature type="transmembrane region" description="Helical" evidence="7">
    <location>
        <begin position="6"/>
        <end position="25"/>
    </location>
</feature>
<reference evidence="8 9" key="1">
    <citation type="submission" date="2017-10" db="EMBL/GenBank/DDBJ databases">
        <title>Whole genome of Pedobacter ginsengisoli T01R-27 isolated from tomato rhizosphere.</title>
        <authorList>
            <person name="Weon H.-Y."/>
            <person name="Lee S.A."/>
            <person name="Sang M.K."/>
            <person name="Song J."/>
        </authorList>
    </citation>
    <scope>NUCLEOTIDE SEQUENCE [LARGE SCALE GENOMIC DNA]</scope>
    <source>
        <strain evidence="8 9">T01R-27</strain>
    </source>
</reference>
<keyword evidence="9" id="KW-1185">Reference proteome</keyword>
<organism evidence="8 9">
    <name type="scientific">Pedobacter ginsengisoli</name>
    <dbReference type="NCBI Taxonomy" id="363852"/>
    <lineage>
        <taxon>Bacteria</taxon>
        <taxon>Pseudomonadati</taxon>
        <taxon>Bacteroidota</taxon>
        <taxon>Sphingobacteriia</taxon>
        <taxon>Sphingobacteriales</taxon>
        <taxon>Sphingobacteriaceae</taxon>
        <taxon>Pedobacter</taxon>
    </lineage>
</organism>
<dbReference type="OrthoDB" id="9814523at2"/>
<evidence type="ECO:0000313" key="9">
    <source>
        <dbReference type="Proteomes" id="UP000223749"/>
    </source>
</evidence>
<dbReference type="NCBIfam" id="TIGR00813">
    <property type="entry name" value="sss"/>
    <property type="match status" value="1"/>
</dbReference>
<feature type="transmembrane region" description="Helical" evidence="7">
    <location>
        <begin position="504"/>
        <end position="522"/>
    </location>
</feature>
<evidence type="ECO:0000256" key="4">
    <source>
        <dbReference type="ARBA" id="ARBA00022989"/>
    </source>
</evidence>
<dbReference type="Gene3D" id="1.20.1730.10">
    <property type="entry name" value="Sodium/glucose cotransporter"/>
    <property type="match status" value="1"/>
</dbReference>
<feature type="transmembrane region" description="Helical" evidence="7">
    <location>
        <begin position="46"/>
        <end position="70"/>
    </location>
</feature>
<name>A0A2D1U2B2_9SPHI</name>
<protein>
    <submittedName>
        <fullName evidence="8">Na+/glucose cotransporter</fullName>
    </submittedName>
</protein>
<feature type="transmembrane region" description="Helical" evidence="7">
    <location>
        <begin position="458"/>
        <end position="483"/>
    </location>
</feature>
<dbReference type="Pfam" id="PF00474">
    <property type="entry name" value="SSF"/>
    <property type="match status" value="1"/>
</dbReference>
<gene>
    <name evidence="8" type="ORF">CPT03_04280</name>
</gene>
<proteinExistence type="inferred from homology"/>
<dbReference type="Proteomes" id="UP000223749">
    <property type="component" value="Chromosome"/>
</dbReference>
<dbReference type="InterPro" id="IPR001734">
    <property type="entry name" value="Na/solute_symporter"/>
</dbReference>
<feature type="transmembrane region" description="Helical" evidence="7">
    <location>
        <begin position="424"/>
        <end position="446"/>
    </location>
</feature>
<comment type="similarity">
    <text evidence="2 6">Belongs to the sodium:solute symporter (SSF) (TC 2.A.21) family.</text>
</comment>
<feature type="transmembrane region" description="Helical" evidence="7">
    <location>
        <begin position="230"/>
        <end position="248"/>
    </location>
</feature>
<keyword evidence="3 7" id="KW-0812">Transmembrane</keyword>
<accession>A0A2D1U2B2</accession>
<dbReference type="PANTHER" id="PTHR11819:SF195">
    <property type="entry name" value="SODIUM_GLUCOSE COTRANSPORTER 4"/>
    <property type="match status" value="1"/>
</dbReference>
<sequence>MSLSFNYIDYLILGLYALALFFIGFRSGKKEKNQEDIFLGGRSLKWWQIGFSMFSANAGPIMLIGFAGVGFSHGIVGSNFELLAWVFLMLLGMVFLPYYLKTKISTIPQFLLIRFGKRSYNFLVIYSLISILVVWLGSALYAGGLLISGIFGCSLFTALVIIALIATSFTAIGGLKAVVRTGVFQSIIIIVSSILLTFLGFQKIGSVDLMVSQTPESYWKLFLPASHPEYSWIAIVLGYPVVAIYYWCADQTIVQKVLAAENLKEGQYGALFVGALKIIMPLIFILPGIMCYVLFRDVAQPDNAYITMIKELMPHGLLGLSIAALIASLIDTVSSSLNSFCTVFTLDVVSQVKVLNKKQQVKMGRWITIIAAIVGVGIAMVFSYSGKNFFELSQGLVSILAPPLSVVFLAGVMWKRVNSISVEIVLYGGGFVCLILGACHVLNYPYKGYWPHFLLLSFYLFVALSLVIVAVTLITKPAINPVVPSLLESKNKPVGEEAYHSRPIWLVWLGLASVMVLIYLLFN</sequence>